<dbReference type="Gene3D" id="3.40.50.360">
    <property type="match status" value="1"/>
</dbReference>
<keyword evidence="1" id="KW-0285">Flavoprotein</keyword>
<keyword evidence="3" id="KW-0813">Transport</keyword>
<proteinExistence type="predicted"/>
<dbReference type="GO" id="GO:0003958">
    <property type="term" value="F:NADPH-hemoprotein reductase activity"/>
    <property type="evidence" value="ECO:0007669"/>
    <property type="project" value="TreeGrafter"/>
</dbReference>
<evidence type="ECO:0000256" key="1">
    <source>
        <dbReference type="ARBA" id="ARBA00022630"/>
    </source>
</evidence>
<dbReference type="PANTHER" id="PTHR19384">
    <property type="entry name" value="NITRIC OXIDE SYNTHASE-RELATED"/>
    <property type="match status" value="1"/>
</dbReference>
<name>A0A3S2Y5K9_9PROT</name>
<protein>
    <submittedName>
        <fullName evidence="5">Nitric oxide synthase</fullName>
    </submittedName>
</protein>
<evidence type="ECO:0000256" key="2">
    <source>
        <dbReference type="ARBA" id="ARBA00022643"/>
    </source>
</evidence>
<evidence type="ECO:0000313" key="6">
    <source>
        <dbReference type="Proteomes" id="UP000287447"/>
    </source>
</evidence>
<sequence length="152" mass="16190">MGENIHILVGTMTGTAELVADEILDTLVDKGADAEISLMDDLRADAVSSADTIIICTSTYGQGDVPDNAQALLESLKEAKPDLSALRYGVFALGDMTYAQTFCFGGKQFDDTLQELGAKRVGDVRLHDASAGSLPEDEAADWAADWFDELVA</sequence>
<reference evidence="6" key="1">
    <citation type="submission" date="2019-01" db="EMBL/GenBank/DDBJ databases">
        <title>Gri0909 isolated from a small marine red alga.</title>
        <authorList>
            <person name="Kim J."/>
            <person name="Jeong S.E."/>
            <person name="Jeon C.O."/>
        </authorList>
    </citation>
    <scope>NUCLEOTIDE SEQUENCE [LARGE SCALE GENOMIC DNA]</scope>
    <source>
        <strain evidence="6">Gri0909</strain>
    </source>
</reference>
<dbReference type="Pfam" id="PF00258">
    <property type="entry name" value="Flavodoxin_1"/>
    <property type="match status" value="1"/>
</dbReference>
<evidence type="ECO:0000259" key="4">
    <source>
        <dbReference type="PROSITE" id="PS50902"/>
    </source>
</evidence>
<accession>A0A3S2Y5K9</accession>
<dbReference type="InterPro" id="IPR029039">
    <property type="entry name" value="Flavoprotein-like_sf"/>
</dbReference>
<dbReference type="EMBL" id="SADE01000001">
    <property type="protein sequence ID" value="RVU39105.1"/>
    <property type="molecule type" value="Genomic_DNA"/>
</dbReference>
<dbReference type="InterPro" id="IPR001094">
    <property type="entry name" value="Flavdoxin-like"/>
</dbReference>
<keyword evidence="3" id="KW-0249">Electron transport</keyword>
<dbReference type="PANTHER" id="PTHR19384:SF17">
    <property type="entry name" value="NADPH--CYTOCHROME P450 REDUCTASE"/>
    <property type="match status" value="1"/>
</dbReference>
<dbReference type="PRINTS" id="PR00369">
    <property type="entry name" value="FLAVODOXIN"/>
</dbReference>
<dbReference type="Proteomes" id="UP000287447">
    <property type="component" value="Unassembled WGS sequence"/>
</dbReference>
<comment type="caution">
    <text evidence="5">The sequence shown here is derived from an EMBL/GenBank/DDBJ whole genome shotgun (WGS) entry which is preliminary data.</text>
</comment>
<evidence type="ECO:0000313" key="5">
    <source>
        <dbReference type="EMBL" id="RVU39105.1"/>
    </source>
</evidence>
<dbReference type="SUPFAM" id="SSF52218">
    <property type="entry name" value="Flavoproteins"/>
    <property type="match status" value="1"/>
</dbReference>
<gene>
    <name evidence="5" type="ORF">EOI86_07570</name>
</gene>
<keyword evidence="6" id="KW-1185">Reference proteome</keyword>
<dbReference type="AlphaFoldDB" id="A0A3S2Y5K9"/>
<evidence type="ECO:0000256" key="3">
    <source>
        <dbReference type="ARBA" id="ARBA00022982"/>
    </source>
</evidence>
<feature type="domain" description="Flavodoxin-like" evidence="4">
    <location>
        <begin position="5"/>
        <end position="147"/>
    </location>
</feature>
<keyword evidence="2" id="KW-0288">FMN</keyword>
<organism evidence="5 6">
    <name type="scientific">Hwanghaeella grinnelliae</name>
    <dbReference type="NCBI Taxonomy" id="2500179"/>
    <lineage>
        <taxon>Bacteria</taxon>
        <taxon>Pseudomonadati</taxon>
        <taxon>Pseudomonadota</taxon>
        <taxon>Alphaproteobacteria</taxon>
        <taxon>Rhodospirillales</taxon>
        <taxon>Rhodospirillaceae</taxon>
        <taxon>Hwanghaeella</taxon>
    </lineage>
</organism>
<dbReference type="GO" id="GO:0005829">
    <property type="term" value="C:cytosol"/>
    <property type="evidence" value="ECO:0007669"/>
    <property type="project" value="TreeGrafter"/>
</dbReference>
<dbReference type="PROSITE" id="PS50902">
    <property type="entry name" value="FLAVODOXIN_LIKE"/>
    <property type="match status" value="1"/>
</dbReference>
<dbReference type="InterPro" id="IPR008254">
    <property type="entry name" value="Flavodoxin/NO_synth"/>
</dbReference>
<dbReference type="GO" id="GO:0010181">
    <property type="term" value="F:FMN binding"/>
    <property type="evidence" value="ECO:0007669"/>
    <property type="project" value="InterPro"/>
</dbReference>
<dbReference type="RefSeq" id="WP_127764477.1">
    <property type="nucleotide sequence ID" value="NZ_SADE01000001.1"/>
</dbReference>
<dbReference type="OrthoDB" id="9816402at2"/>
<dbReference type="GO" id="GO:0050660">
    <property type="term" value="F:flavin adenine dinucleotide binding"/>
    <property type="evidence" value="ECO:0007669"/>
    <property type="project" value="TreeGrafter"/>
</dbReference>